<evidence type="ECO:0000256" key="2">
    <source>
        <dbReference type="SAM" id="SignalP"/>
    </source>
</evidence>
<sequence length="274" mass="30453">MKRKFNLILCFALLITIFLPLSSVSAYTGGYANGKSVDAMLPDGRPETSTTLITDNNEETSYLLPKDNVLWIDLGTDRTIDSYKLKSDSKNLRITFYDRDTSWKSSLETNGGNGELKKLRDEETVERVRFIALYSLSGEDINISELDFFYSKDTVPAPEPSPTSDPKPAPGSNPTPSPNPTPNPKPEPSEPSQPTGDRAILVVTMDNGLEKEFDLSMKEVNSFIAWYEGKQSGSGTASYAIDKHSNNKGPFSSRKDYVIFNKILTFEVSEYSTK</sequence>
<evidence type="ECO:0008006" key="5">
    <source>
        <dbReference type="Google" id="ProtNLM"/>
    </source>
</evidence>
<comment type="caution">
    <text evidence="3">The sequence shown here is derived from an EMBL/GenBank/DDBJ whole genome shotgun (WGS) entry which is preliminary data.</text>
</comment>
<proteinExistence type="predicted"/>
<feature type="compositionally biased region" description="Pro residues" evidence="1">
    <location>
        <begin position="157"/>
        <end position="191"/>
    </location>
</feature>
<dbReference type="RefSeq" id="WP_229523551.1">
    <property type="nucleotide sequence ID" value="NZ_JAFFQR010000029.1"/>
</dbReference>
<organism evidence="3 4">
    <name type="scientific">Paenibacillus farraposensis</name>
    <dbReference type="NCBI Taxonomy" id="2807095"/>
    <lineage>
        <taxon>Bacteria</taxon>
        <taxon>Bacillati</taxon>
        <taxon>Bacillota</taxon>
        <taxon>Bacilli</taxon>
        <taxon>Bacillales</taxon>
        <taxon>Paenibacillaceae</taxon>
        <taxon>Paenibacillus</taxon>
    </lineage>
</organism>
<evidence type="ECO:0000313" key="4">
    <source>
        <dbReference type="Proteomes" id="UP001597340"/>
    </source>
</evidence>
<dbReference type="EMBL" id="JBHTNZ010000004">
    <property type="protein sequence ID" value="MFD1460822.1"/>
    <property type="molecule type" value="Genomic_DNA"/>
</dbReference>
<evidence type="ECO:0000256" key="1">
    <source>
        <dbReference type="SAM" id="MobiDB-lite"/>
    </source>
</evidence>
<gene>
    <name evidence="3" type="ORF">ACFQ5D_05055</name>
</gene>
<protein>
    <recommendedName>
        <fullName evidence="5">F5/8 type C domain-containing protein</fullName>
    </recommendedName>
</protein>
<evidence type="ECO:0000313" key="3">
    <source>
        <dbReference type="EMBL" id="MFD1460822.1"/>
    </source>
</evidence>
<feature type="signal peptide" evidence="2">
    <location>
        <begin position="1"/>
        <end position="26"/>
    </location>
</feature>
<name>A0ABW4D7V9_9BACL</name>
<keyword evidence="2" id="KW-0732">Signal</keyword>
<accession>A0ABW4D7V9</accession>
<keyword evidence="4" id="KW-1185">Reference proteome</keyword>
<reference evidence="4" key="1">
    <citation type="journal article" date="2019" name="Int. J. Syst. Evol. Microbiol.">
        <title>The Global Catalogue of Microorganisms (GCM) 10K type strain sequencing project: providing services to taxonomists for standard genome sequencing and annotation.</title>
        <authorList>
            <consortium name="The Broad Institute Genomics Platform"/>
            <consortium name="The Broad Institute Genome Sequencing Center for Infectious Disease"/>
            <person name="Wu L."/>
            <person name="Ma J."/>
        </authorList>
    </citation>
    <scope>NUCLEOTIDE SEQUENCE [LARGE SCALE GENOMIC DNA]</scope>
    <source>
        <strain evidence="4">CCM 9147</strain>
    </source>
</reference>
<dbReference type="Proteomes" id="UP001597340">
    <property type="component" value="Unassembled WGS sequence"/>
</dbReference>
<feature type="region of interest" description="Disordered" evidence="1">
    <location>
        <begin position="154"/>
        <end position="196"/>
    </location>
</feature>
<feature type="chain" id="PRO_5047383670" description="F5/8 type C domain-containing protein" evidence="2">
    <location>
        <begin position="27"/>
        <end position="274"/>
    </location>
</feature>